<evidence type="ECO:0000259" key="13">
    <source>
        <dbReference type="Pfam" id="PF00593"/>
    </source>
</evidence>
<keyword evidence="3 10" id="KW-1134">Transmembrane beta strand</keyword>
<dbReference type="PANTHER" id="PTHR30069:SF29">
    <property type="entry name" value="HEMOGLOBIN AND HEMOGLOBIN-HAPTOGLOBIN-BINDING PROTEIN 1-RELATED"/>
    <property type="match status" value="1"/>
</dbReference>
<proteinExistence type="inferred from homology"/>
<evidence type="ECO:0000256" key="11">
    <source>
        <dbReference type="RuleBase" id="RU003357"/>
    </source>
</evidence>
<dbReference type="Pfam" id="PF13715">
    <property type="entry name" value="CarbopepD_reg_2"/>
    <property type="match status" value="1"/>
</dbReference>
<evidence type="ECO:0000256" key="9">
    <source>
        <dbReference type="ARBA" id="ARBA00023237"/>
    </source>
</evidence>
<evidence type="ECO:0000256" key="12">
    <source>
        <dbReference type="SAM" id="SignalP"/>
    </source>
</evidence>
<dbReference type="SUPFAM" id="SSF49464">
    <property type="entry name" value="Carboxypeptidase regulatory domain-like"/>
    <property type="match status" value="1"/>
</dbReference>
<evidence type="ECO:0000313" key="16">
    <source>
        <dbReference type="Proteomes" id="UP001597201"/>
    </source>
</evidence>
<keyword evidence="8" id="KW-0675">Receptor</keyword>
<dbReference type="RefSeq" id="WP_377178108.1">
    <property type="nucleotide sequence ID" value="NZ_JBHTMY010000003.1"/>
</dbReference>
<dbReference type="Gene3D" id="2.40.170.20">
    <property type="entry name" value="TonB-dependent receptor, beta-barrel domain"/>
    <property type="match status" value="1"/>
</dbReference>
<dbReference type="InterPro" id="IPR008969">
    <property type="entry name" value="CarboxyPept-like_regulatory"/>
</dbReference>
<dbReference type="Proteomes" id="UP001597201">
    <property type="component" value="Unassembled WGS sequence"/>
</dbReference>
<gene>
    <name evidence="15" type="ORF">ACFQ39_08710</name>
</gene>
<sequence>MKNNYLIRKLIFLGAFMLCGFIQAQSVTGKVSDANGPLPGANVLVKGTSNGVVTDFDGNYALEGVDSNAVLEFSFVGYATLDINVNGQSVINATLSEDANQLEEVVVVGYTSQTRGDITGSVSSVDLDEALKVPVANAAEALQGRVTGVNVVTSGAPGAAPKITIRGFGTYNSTDPLYIIDGVQTTDPNILNSIDPGDIAQMNVLKDGAASIYGARAANGVIIVTTKSGSYAQQKATLSLDVYSGFSTPTNLPDLMNHEQHKDMLLQTLINDGTRLYHPQYVDQRPNDYVYTPADWRLSNTVYNTRGVDASVIPGGTKWAEELTRNAPTTNVNLSLQGGNDSGKYFMSVGYLNRDGILKYTGFERYTTRLNSEFKIKERLTVGEHLNIAWSDGTSGNAEAFENALRMSPVVPVFDNDGNLAGTFGGDADGLGNTRSGYAQLYRGRHDFNKSLRVFGDVYAAYEIIDGLTAKTSFGISTNQFDARNFQALDPEHSEPLATNTLGVTDQYSFDWTWTNTLNYAKTFGNHNVNALLGIESVKNTGSGKRITRTGYLFETPDFYNLSNGSGAPNVEYAYEYESSLYSVFGSVNYSYASKYFLTATLRQDTSSKFRGDNKTDWFPSFSAGWLVSAEDFWPTDFFMSRLKFKASYGELGNQEVGGNPTINESVLSEQFANYALNGSAISTGAKINSIGNPDLKWETSKTTNIGAELGFFQDKLYASIEWYTIVTSDLIAQDFTIIPSTGPDAGAPFVNIGEFKNTGIDFALGFSDVTDSGFSYGLDFNLSKYKNEVVDLASPFYSGDGGFRGGAITRTEEGRSLSEFYGRVVEGLDDNGRFVYKDVDGNGTIDDNDRTYIGSPLPDFTYGINARVGFAGFDVSAFFTGSEGNEIYNYNRIYTDFPTFVNGNRSTRLLNSWTPTNTDTKIPALSATIQNSETNPNSFFVEDGSFFRLKNLQVGYTIPDNAVKKMGMDSFRVYVQGTNIFTITDYTGIDPEVVRGGNLTLGVDWQNYPFSQIYTIGFNIKF</sequence>
<dbReference type="InterPro" id="IPR012910">
    <property type="entry name" value="Plug_dom"/>
</dbReference>
<feature type="domain" description="TonB-dependent receptor plug" evidence="14">
    <location>
        <begin position="117"/>
        <end position="221"/>
    </location>
</feature>
<dbReference type="Gene3D" id="2.60.40.1120">
    <property type="entry name" value="Carboxypeptidase-like, regulatory domain"/>
    <property type="match status" value="1"/>
</dbReference>
<accession>A0ABW3Y2J0</accession>
<dbReference type="NCBIfam" id="TIGR04056">
    <property type="entry name" value="OMP_RagA_SusC"/>
    <property type="match status" value="1"/>
</dbReference>
<keyword evidence="6 11" id="KW-0798">TonB box</keyword>
<evidence type="ECO:0000256" key="6">
    <source>
        <dbReference type="ARBA" id="ARBA00023077"/>
    </source>
</evidence>
<comment type="subcellular location">
    <subcellularLocation>
        <location evidence="1 10">Cell outer membrane</location>
        <topology evidence="1 10">Multi-pass membrane protein</topology>
    </subcellularLocation>
</comment>
<evidence type="ECO:0000313" key="15">
    <source>
        <dbReference type="EMBL" id="MFD1315693.1"/>
    </source>
</evidence>
<organism evidence="15 16">
    <name type="scientific">Namhaeicola litoreus</name>
    <dbReference type="NCBI Taxonomy" id="1052145"/>
    <lineage>
        <taxon>Bacteria</taxon>
        <taxon>Pseudomonadati</taxon>
        <taxon>Bacteroidota</taxon>
        <taxon>Flavobacteriia</taxon>
        <taxon>Flavobacteriales</taxon>
        <taxon>Flavobacteriaceae</taxon>
        <taxon>Namhaeicola</taxon>
    </lineage>
</organism>
<evidence type="ECO:0000256" key="2">
    <source>
        <dbReference type="ARBA" id="ARBA00022448"/>
    </source>
</evidence>
<dbReference type="InterPro" id="IPR023997">
    <property type="entry name" value="TonB-dep_OMP_SusC/RagA_CS"/>
</dbReference>
<dbReference type="PROSITE" id="PS52016">
    <property type="entry name" value="TONB_DEPENDENT_REC_3"/>
    <property type="match status" value="1"/>
</dbReference>
<keyword evidence="7 10" id="KW-0472">Membrane</keyword>
<evidence type="ECO:0000256" key="4">
    <source>
        <dbReference type="ARBA" id="ARBA00022692"/>
    </source>
</evidence>
<dbReference type="InterPro" id="IPR023996">
    <property type="entry name" value="TonB-dep_OMP_SusC/RagA"/>
</dbReference>
<comment type="similarity">
    <text evidence="10 11">Belongs to the TonB-dependent receptor family.</text>
</comment>
<dbReference type="NCBIfam" id="TIGR04057">
    <property type="entry name" value="SusC_RagA_signa"/>
    <property type="match status" value="1"/>
</dbReference>
<comment type="caution">
    <text evidence="15">The sequence shown here is derived from an EMBL/GenBank/DDBJ whole genome shotgun (WGS) entry which is preliminary data.</text>
</comment>
<keyword evidence="2 10" id="KW-0813">Transport</keyword>
<keyword evidence="16" id="KW-1185">Reference proteome</keyword>
<keyword evidence="9 10" id="KW-0998">Cell outer membrane</keyword>
<evidence type="ECO:0000256" key="3">
    <source>
        <dbReference type="ARBA" id="ARBA00022452"/>
    </source>
</evidence>
<feature type="signal peptide" evidence="12">
    <location>
        <begin position="1"/>
        <end position="24"/>
    </location>
</feature>
<evidence type="ECO:0000256" key="1">
    <source>
        <dbReference type="ARBA" id="ARBA00004571"/>
    </source>
</evidence>
<dbReference type="InterPro" id="IPR036942">
    <property type="entry name" value="Beta-barrel_TonB_sf"/>
</dbReference>
<dbReference type="InterPro" id="IPR037066">
    <property type="entry name" value="Plug_dom_sf"/>
</dbReference>
<dbReference type="EMBL" id="JBHTMY010000003">
    <property type="protein sequence ID" value="MFD1315693.1"/>
    <property type="molecule type" value="Genomic_DNA"/>
</dbReference>
<dbReference type="Gene3D" id="2.170.130.10">
    <property type="entry name" value="TonB-dependent receptor, plug domain"/>
    <property type="match status" value="1"/>
</dbReference>
<keyword evidence="4 10" id="KW-0812">Transmembrane</keyword>
<reference evidence="16" key="1">
    <citation type="journal article" date="2019" name="Int. J. Syst. Evol. Microbiol.">
        <title>The Global Catalogue of Microorganisms (GCM) 10K type strain sequencing project: providing services to taxonomists for standard genome sequencing and annotation.</title>
        <authorList>
            <consortium name="The Broad Institute Genomics Platform"/>
            <consortium name="The Broad Institute Genome Sequencing Center for Infectious Disease"/>
            <person name="Wu L."/>
            <person name="Ma J."/>
        </authorList>
    </citation>
    <scope>NUCLEOTIDE SEQUENCE [LARGE SCALE GENOMIC DNA]</scope>
    <source>
        <strain evidence="16">CCUG 61485</strain>
    </source>
</reference>
<evidence type="ECO:0000256" key="5">
    <source>
        <dbReference type="ARBA" id="ARBA00022729"/>
    </source>
</evidence>
<evidence type="ECO:0000256" key="8">
    <source>
        <dbReference type="ARBA" id="ARBA00023170"/>
    </source>
</evidence>
<feature type="domain" description="TonB-dependent receptor-like beta-barrel" evidence="13">
    <location>
        <begin position="417"/>
        <end position="980"/>
    </location>
</feature>
<dbReference type="SUPFAM" id="SSF56935">
    <property type="entry name" value="Porins"/>
    <property type="match status" value="1"/>
</dbReference>
<dbReference type="Pfam" id="PF07715">
    <property type="entry name" value="Plug"/>
    <property type="match status" value="1"/>
</dbReference>
<dbReference type="InterPro" id="IPR000531">
    <property type="entry name" value="Beta-barrel_TonB"/>
</dbReference>
<dbReference type="PANTHER" id="PTHR30069">
    <property type="entry name" value="TONB-DEPENDENT OUTER MEMBRANE RECEPTOR"/>
    <property type="match status" value="1"/>
</dbReference>
<evidence type="ECO:0000256" key="7">
    <source>
        <dbReference type="ARBA" id="ARBA00023136"/>
    </source>
</evidence>
<evidence type="ECO:0000259" key="14">
    <source>
        <dbReference type="Pfam" id="PF07715"/>
    </source>
</evidence>
<dbReference type="InterPro" id="IPR039426">
    <property type="entry name" value="TonB-dep_rcpt-like"/>
</dbReference>
<feature type="chain" id="PRO_5046322431" evidence="12">
    <location>
        <begin position="25"/>
        <end position="1023"/>
    </location>
</feature>
<keyword evidence="5 12" id="KW-0732">Signal</keyword>
<evidence type="ECO:0000256" key="10">
    <source>
        <dbReference type="PROSITE-ProRule" id="PRU01360"/>
    </source>
</evidence>
<protein>
    <submittedName>
        <fullName evidence="15">SusC/RagA family TonB-linked outer membrane protein</fullName>
    </submittedName>
</protein>
<name>A0ABW3Y2J0_9FLAO</name>
<dbReference type="Pfam" id="PF00593">
    <property type="entry name" value="TonB_dep_Rec_b-barrel"/>
    <property type="match status" value="1"/>
</dbReference>